<dbReference type="EMBL" id="CP002869">
    <property type="protein sequence ID" value="AEI41874.1"/>
    <property type="molecule type" value="Genomic_DNA"/>
</dbReference>
<dbReference type="InterPro" id="IPR038255">
    <property type="entry name" value="PBS_linker_sf"/>
</dbReference>
<dbReference type="Gene3D" id="1.10.3130.20">
    <property type="entry name" value="Phycobilisome linker domain"/>
    <property type="match status" value="1"/>
</dbReference>
<gene>
    <name evidence="5" type="ordered locus">KNP414_03316</name>
</gene>
<feature type="compositionally biased region" description="Basic residues" evidence="2">
    <location>
        <begin position="23"/>
        <end position="35"/>
    </location>
</feature>
<dbReference type="SUPFAM" id="SSF53756">
    <property type="entry name" value="UDP-Glycosyltransferase/glycogen phosphorylase"/>
    <property type="match status" value="1"/>
</dbReference>
<evidence type="ECO:0000256" key="2">
    <source>
        <dbReference type="SAM" id="MobiDB-lite"/>
    </source>
</evidence>
<feature type="domain" description="DUF4214" evidence="4">
    <location>
        <begin position="201"/>
        <end position="255"/>
    </location>
</feature>
<keyword evidence="1 5" id="KW-0808">Transferase</keyword>
<name>F8F5Y6_PAEMK</name>
<feature type="compositionally biased region" description="Polar residues" evidence="2">
    <location>
        <begin position="13"/>
        <end position="22"/>
    </location>
</feature>
<evidence type="ECO:0000259" key="3">
    <source>
        <dbReference type="Pfam" id="PF00534"/>
    </source>
</evidence>
<organism evidence="5 6">
    <name type="scientific">Paenibacillus mucilaginosus (strain KNP414)</name>
    <dbReference type="NCBI Taxonomy" id="1036673"/>
    <lineage>
        <taxon>Bacteria</taxon>
        <taxon>Bacillati</taxon>
        <taxon>Bacillota</taxon>
        <taxon>Bacilli</taxon>
        <taxon>Bacillales</taxon>
        <taxon>Paenibacillaceae</taxon>
        <taxon>Paenibacillus</taxon>
    </lineage>
</organism>
<protein>
    <submittedName>
        <fullName evidence="5">Glycosyltransferase-like protein</fullName>
    </submittedName>
</protein>
<evidence type="ECO:0000256" key="1">
    <source>
        <dbReference type="ARBA" id="ARBA00022679"/>
    </source>
</evidence>
<dbReference type="Pfam" id="PF00534">
    <property type="entry name" value="Glycos_transf_1"/>
    <property type="match status" value="1"/>
</dbReference>
<evidence type="ECO:0000313" key="6">
    <source>
        <dbReference type="Proteomes" id="UP000006620"/>
    </source>
</evidence>
<evidence type="ECO:0000259" key="4">
    <source>
        <dbReference type="Pfam" id="PF13946"/>
    </source>
</evidence>
<dbReference type="InterPro" id="IPR001296">
    <property type="entry name" value="Glyco_trans_1"/>
</dbReference>
<dbReference type="PANTHER" id="PTHR46401">
    <property type="entry name" value="GLYCOSYLTRANSFERASE WBBK-RELATED"/>
    <property type="match status" value="1"/>
</dbReference>
<feature type="region of interest" description="Disordered" evidence="2">
    <location>
        <begin position="1"/>
        <end position="35"/>
    </location>
</feature>
<feature type="domain" description="Glycosyl transferase family 1" evidence="3">
    <location>
        <begin position="480"/>
        <end position="626"/>
    </location>
</feature>
<dbReference type="Gene3D" id="3.40.50.2000">
    <property type="entry name" value="Glycogen Phosphorylase B"/>
    <property type="match status" value="1"/>
</dbReference>
<feature type="compositionally biased region" description="Basic residues" evidence="2">
    <location>
        <begin position="76"/>
        <end position="86"/>
    </location>
</feature>
<dbReference type="PANTHER" id="PTHR46401:SF2">
    <property type="entry name" value="GLYCOSYLTRANSFERASE WBBK-RELATED"/>
    <property type="match status" value="1"/>
</dbReference>
<dbReference type="InterPro" id="IPR025282">
    <property type="entry name" value="DUF4214"/>
</dbReference>
<dbReference type="AlphaFoldDB" id="F8F5Y6"/>
<dbReference type="Pfam" id="PF13946">
    <property type="entry name" value="DUF4214"/>
    <property type="match status" value="1"/>
</dbReference>
<dbReference type="KEGG" id="pms:KNP414_03316"/>
<reference evidence="5 6" key="2">
    <citation type="journal article" date="2013" name="Genome Announc.">
        <title>Genome Sequence of Growth-Improving Paenibacillus mucilaginosus Strain KNP414.</title>
        <authorList>
            <person name="Lu J.J."/>
            <person name="Wang J.F."/>
            <person name="Hu X.F."/>
        </authorList>
    </citation>
    <scope>NUCLEOTIDE SEQUENCE [LARGE SCALE GENOMIC DNA]</scope>
    <source>
        <strain evidence="5 6">KNP414</strain>
    </source>
</reference>
<sequence length="667" mass="76679">MSKFVLAAAGRTSKISAASPSTPKKRRKRHRIRKKRMPLRAKVVKPARKRRKAKWVGKGHWLRRRLRLQRAKKLKKLVNKKRRRSRHRDERQDTPVPVSIAGYQPPEGAQLEEQDTILHKLYRSMLLDGEGFVRELHRQVLHRDASDQEAAELTQQLSSGTDKVHIAELVMLSEEAQRLYEQPFLSAGRSNRDTIGAIVNQAYASSHLFFVHFLYYELLSRLPEESELRGHMEHLVRGVPRSHLIRAFLLSEECRGLLSSHEPPRRPVKYLRNPSDPSTGEVSIGIFMGFPHVTPLDGEGIGRFSIRLIDGMLSTWDRLKVYITTTETNYDEYHKIFARQLEQYAGRLVLMKSDSMETINRTVPVHVWLVPYVGLELAVYLQRPYVLCLHDLVYLHFKELYFRKSPEFCDWMERVVYRMAERAAAVVFNSDYIKRKEGMEYLGLQEPKTQVIRLASPQDEYNFMGLVPEAEFRIKYGLADEYIVFPSVIRFHKNHSRLIESFIAYKKIKPSRLQLVITDQLTPDGLNSDLYGELGRYPAELLASVRFIGRLPSGELPALYKYAKGTIVPTLFEGSCPFPILESLTMGTPVAAGRLEVTQEVIRDMEAFITFNPYSVSEMVAAIAQLDQPQAALAVRQQAAIQETLQRTWSHVAGEYTQLLEHVGKAN</sequence>
<dbReference type="PATRIC" id="fig|1036673.3.peg.3052"/>
<dbReference type="GO" id="GO:0016757">
    <property type="term" value="F:glycosyltransferase activity"/>
    <property type="evidence" value="ECO:0007669"/>
    <property type="project" value="InterPro"/>
</dbReference>
<feature type="region of interest" description="Disordered" evidence="2">
    <location>
        <begin position="76"/>
        <end position="104"/>
    </location>
</feature>
<dbReference type="HOGENOM" id="CLU_411514_0_0_9"/>
<proteinExistence type="predicted"/>
<accession>F8F5Y6</accession>
<dbReference type="Proteomes" id="UP000006620">
    <property type="component" value="Chromosome"/>
</dbReference>
<reference evidence="6" key="1">
    <citation type="submission" date="2011-06" db="EMBL/GenBank/DDBJ databases">
        <title>Complete genome sequence of Paenibacillus mucilaginosus KNP414.</title>
        <authorList>
            <person name="Wang J."/>
            <person name="Hu S."/>
            <person name="Hu X."/>
            <person name="Zhang B."/>
            <person name="Dong D."/>
            <person name="Zhang S."/>
            <person name="Zhao K."/>
            <person name="Wu D."/>
        </authorList>
    </citation>
    <scope>NUCLEOTIDE SEQUENCE [LARGE SCALE GENOMIC DNA]</scope>
    <source>
        <strain evidence="6">KNP414</strain>
    </source>
</reference>
<evidence type="ECO:0000313" key="5">
    <source>
        <dbReference type="EMBL" id="AEI41874.1"/>
    </source>
</evidence>